<protein>
    <submittedName>
        <fullName evidence="2">Uncharacterized protein</fullName>
    </submittedName>
</protein>
<reference evidence="2 3" key="1">
    <citation type="submission" date="2024-01" db="EMBL/GenBank/DDBJ databases">
        <title>The genomes of 5 underutilized Papilionoideae crops provide insights into root nodulation and disease resistanc.</title>
        <authorList>
            <person name="Yuan L."/>
        </authorList>
    </citation>
    <scope>NUCLEOTIDE SEQUENCE [LARGE SCALE GENOMIC DNA]</scope>
    <source>
        <strain evidence="2">ZHUSHIDOU_FW_LH</strain>
        <tissue evidence="2">Leaf</tissue>
    </source>
</reference>
<feature type="compositionally biased region" description="Basic residues" evidence="1">
    <location>
        <begin position="1"/>
        <end position="10"/>
    </location>
</feature>
<name>A0AAN9E8W0_CROPI</name>
<dbReference type="Proteomes" id="UP001372338">
    <property type="component" value="Unassembled WGS sequence"/>
</dbReference>
<proteinExistence type="predicted"/>
<feature type="region of interest" description="Disordered" evidence="1">
    <location>
        <begin position="1"/>
        <end position="90"/>
    </location>
</feature>
<evidence type="ECO:0000313" key="3">
    <source>
        <dbReference type="Proteomes" id="UP001372338"/>
    </source>
</evidence>
<feature type="compositionally biased region" description="Basic and acidic residues" evidence="1">
    <location>
        <begin position="32"/>
        <end position="82"/>
    </location>
</feature>
<dbReference type="AlphaFoldDB" id="A0AAN9E8W0"/>
<evidence type="ECO:0000256" key="1">
    <source>
        <dbReference type="SAM" id="MobiDB-lite"/>
    </source>
</evidence>
<comment type="caution">
    <text evidence="2">The sequence shown here is derived from an EMBL/GenBank/DDBJ whole genome shotgun (WGS) entry which is preliminary data.</text>
</comment>
<sequence length="120" mass="13899">MKGGRRRWKRRCEGVAESLTQTTMARRQRHGSLKETMDSAAKGENEDEREREMRKYDEKNEEEKREKKNEPAATKNGDRERTVGASSRVESDGHEILEVKKLRRLLGIPCRASAVLHVSY</sequence>
<keyword evidence="3" id="KW-1185">Reference proteome</keyword>
<organism evidence="2 3">
    <name type="scientific">Crotalaria pallida</name>
    <name type="common">Smooth rattlebox</name>
    <name type="synonym">Crotalaria striata</name>
    <dbReference type="NCBI Taxonomy" id="3830"/>
    <lineage>
        <taxon>Eukaryota</taxon>
        <taxon>Viridiplantae</taxon>
        <taxon>Streptophyta</taxon>
        <taxon>Embryophyta</taxon>
        <taxon>Tracheophyta</taxon>
        <taxon>Spermatophyta</taxon>
        <taxon>Magnoliopsida</taxon>
        <taxon>eudicotyledons</taxon>
        <taxon>Gunneridae</taxon>
        <taxon>Pentapetalae</taxon>
        <taxon>rosids</taxon>
        <taxon>fabids</taxon>
        <taxon>Fabales</taxon>
        <taxon>Fabaceae</taxon>
        <taxon>Papilionoideae</taxon>
        <taxon>50 kb inversion clade</taxon>
        <taxon>genistoids sensu lato</taxon>
        <taxon>core genistoids</taxon>
        <taxon>Crotalarieae</taxon>
        <taxon>Crotalaria</taxon>
    </lineage>
</organism>
<gene>
    <name evidence="2" type="ORF">RIF29_34393</name>
</gene>
<dbReference type="EMBL" id="JAYWIO010000007">
    <property type="protein sequence ID" value="KAK7251314.1"/>
    <property type="molecule type" value="Genomic_DNA"/>
</dbReference>
<evidence type="ECO:0000313" key="2">
    <source>
        <dbReference type="EMBL" id="KAK7251314.1"/>
    </source>
</evidence>
<accession>A0AAN9E8W0</accession>